<accession>A0A1X6WNS8</accession>
<keyword evidence="7" id="KW-1185">Reference proteome</keyword>
<dbReference type="Gene3D" id="3.40.50.150">
    <property type="entry name" value="Vaccinia Virus protein VP39"/>
    <property type="match status" value="1"/>
</dbReference>
<dbReference type="GO" id="GO:0008168">
    <property type="term" value="F:methyltransferase activity"/>
    <property type="evidence" value="ECO:0007669"/>
    <property type="project" value="UniProtKB-KW"/>
</dbReference>
<evidence type="ECO:0000256" key="3">
    <source>
        <dbReference type="ARBA" id="ARBA00022691"/>
    </source>
</evidence>
<dbReference type="InterPro" id="IPR029063">
    <property type="entry name" value="SAM-dependent_MTases_sf"/>
</dbReference>
<dbReference type="PANTHER" id="PTHR43042">
    <property type="entry name" value="SAM-DEPENDENT METHYLTRANSFERASE"/>
    <property type="match status" value="1"/>
</dbReference>
<dbReference type="Pfam" id="PF10672">
    <property type="entry name" value="Methyltrans_SAM"/>
    <property type="match status" value="1"/>
</dbReference>
<dbReference type="CDD" id="cd02440">
    <property type="entry name" value="AdoMet_MTases"/>
    <property type="match status" value="1"/>
</dbReference>
<dbReference type="GO" id="GO:0003723">
    <property type="term" value="F:RNA binding"/>
    <property type="evidence" value="ECO:0007669"/>
    <property type="project" value="InterPro"/>
</dbReference>
<sequence length="392" mass="44791">MRRIILKNKVTPKFKKKYPLVRKEDLNQDSDVTNPEQVSFFSENNQFIGYGYLGIQNKGYGWILSFDEEQPINSDLLKGILKNAIEKRKMYFQDDQTTAFRLLNGEGDGLGGLTIDWYDHYLVLSWYNETIYHYKKQMLAVLKEVLPEVKGFYEKIRFQSDTIDNSSFVEGQVAEEPLIVKENGVNYATYLNEGLMTGIFLDQKEVRNYLVDGFAAGKSLLNTFSYTGAFSVAATVGGSYETTSVDLAKRSIEKTEEQFRVNGIDPSSQKILVMDVFNYFKYAKKKELSFDIVVLDPPSFARNKKKTFSVSKDYGKLTTEAVDLINPKGHLIASTNAANVTIDKFTEMVEKGIVETGRKFSKKKTFRLPSDFEVSKNFQDGNYLKVLIYEIL</sequence>
<evidence type="ECO:0000256" key="1">
    <source>
        <dbReference type="ARBA" id="ARBA00022603"/>
    </source>
</evidence>
<dbReference type="Gene3D" id="2.30.130.10">
    <property type="entry name" value="PUA domain"/>
    <property type="match status" value="1"/>
</dbReference>
<evidence type="ECO:0000259" key="4">
    <source>
        <dbReference type="Pfam" id="PF10672"/>
    </source>
</evidence>
<dbReference type="Pfam" id="PF17785">
    <property type="entry name" value="PUA_3"/>
    <property type="match status" value="1"/>
</dbReference>
<dbReference type="PANTHER" id="PTHR43042:SF3">
    <property type="entry name" value="RIBOSOMAL RNA LARGE SUBUNIT METHYLTRANSFERASE YWBD-RELATED"/>
    <property type="match status" value="1"/>
</dbReference>
<keyword evidence="3" id="KW-0949">S-adenosyl-L-methionine</keyword>
<evidence type="ECO:0000256" key="2">
    <source>
        <dbReference type="ARBA" id="ARBA00022679"/>
    </source>
</evidence>
<dbReference type="InterPro" id="IPR036974">
    <property type="entry name" value="PUA_sf"/>
</dbReference>
<gene>
    <name evidence="6" type="ORF">FM121_07255</name>
</gene>
<name>A0A1X6WNS8_9ENTE</name>
<evidence type="ECO:0000313" key="6">
    <source>
        <dbReference type="EMBL" id="SLM85882.1"/>
    </source>
</evidence>
<dbReference type="InterPro" id="IPR019614">
    <property type="entry name" value="SAM-dep_methyl-trfase"/>
</dbReference>
<dbReference type="Proteomes" id="UP000195918">
    <property type="component" value="Unassembled WGS sequence"/>
</dbReference>
<dbReference type="EMBL" id="FWFD01000009">
    <property type="protein sequence ID" value="SLM85882.1"/>
    <property type="molecule type" value="Genomic_DNA"/>
</dbReference>
<dbReference type="OrthoDB" id="9805492at2"/>
<dbReference type="SUPFAM" id="SSF88697">
    <property type="entry name" value="PUA domain-like"/>
    <property type="match status" value="1"/>
</dbReference>
<dbReference type="GO" id="GO:0032259">
    <property type="term" value="P:methylation"/>
    <property type="evidence" value="ECO:0007669"/>
    <property type="project" value="UniProtKB-KW"/>
</dbReference>
<proteinExistence type="predicted"/>
<feature type="domain" description="S-adenosylmethionine-dependent methyltransferase" evidence="4">
    <location>
        <begin position="167"/>
        <end position="347"/>
    </location>
</feature>
<keyword evidence="1 6" id="KW-0489">Methyltransferase</keyword>
<dbReference type="InterPro" id="IPR015947">
    <property type="entry name" value="PUA-like_sf"/>
</dbReference>
<dbReference type="InterPro" id="IPR041532">
    <property type="entry name" value="RlmI-like_PUA"/>
</dbReference>
<reference evidence="7" key="1">
    <citation type="submission" date="2017-02" db="EMBL/GenBank/DDBJ databases">
        <authorList>
            <person name="Dridi B."/>
        </authorList>
    </citation>
    <scope>NUCLEOTIDE SEQUENCE [LARGE SCALE GENOMIC DNA]</scope>
    <source>
        <strain evidence="7">bH819</strain>
    </source>
</reference>
<dbReference type="CDD" id="cd11572">
    <property type="entry name" value="RlmI_M_like"/>
    <property type="match status" value="1"/>
</dbReference>
<evidence type="ECO:0000259" key="5">
    <source>
        <dbReference type="Pfam" id="PF17785"/>
    </source>
</evidence>
<keyword evidence="2 6" id="KW-0808">Transferase</keyword>
<feature type="domain" description="RlmI-like PUA" evidence="5">
    <location>
        <begin position="4"/>
        <end position="66"/>
    </location>
</feature>
<protein>
    <submittedName>
        <fullName evidence="6">LSU m5C1962 methyltransferase RlmI</fullName>
    </submittedName>
</protein>
<dbReference type="AlphaFoldDB" id="A0A1X6WNS8"/>
<organism evidence="6 7">
    <name type="scientific">Vagococcus fluvialis bH819</name>
    <dbReference type="NCBI Taxonomy" id="1255619"/>
    <lineage>
        <taxon>Bacteria</taxon>
        <taxon>Bacillati</taxon>
        <taxon>Bacillota</taxon>
        <taxon>Bacilli</taxon>
        <taxon>Lactobacillales</taxon>
        <taxon>Enterococcaceae</taxon>
        <taxon>Vagococcus</taxon>
    </lineage>
</organism>
<evidence type="ECO:0000313" key="7">
    <source>
        <dbReference type="Proteomes" id="UP000195918"/>
    </source>
</evidence>
<dbReference type="RefSeq" id="WP_086951513.1">
    <property type="nucleotide sequence ID" value="NZ_FWFD01000009.1"/>
</dbReference>
<dbReference type="Gene3D" id="3.30.750.80">
    <property type="entry name" value="RNA methyltransferase domain (HRMD) like"/>
    <property type="match status" value="1"/>
</dbReference>
<dbReference type="SUPFAM" id="SSF53335">
    <property type="entry name" value="S-adenosyl-L-methionine-dependent methyltransferases"/>
    <property type="match status" value="1"/>
</dbReference>